<protein>
    <recommendedName>
        <fullName evidence="2">C2H2-type domain-containing protein</fullName>
    </recommendedName>
</protein>
<accession>A0A9D4JP22</accession>
<comment type="caution">
    <text evidence="3">The sequence shown here is derived from an EMBL/GenBank/DDBJ whole genome shotgun (WGS) entry which is preliminary data.</text>
</comment>
<dbReference type="AlphaFoldDB" id="A0A9D4JP22"/>
<reference evidence="3" key="2">
    <citation type="submission" date="2020-11" db="EMBL/GenBank/DDBJ databases">
        <authorList>
            <person name="McCartney M.A."/>
            <person name="Auch B."/>
            <person name="Kono T."/>
            <person name="Mallez S."/>
            <person name="Becker A."/>
            <person name="Gohl D.M."/>
            <person name="Silverstein K.A.T."/>
            <person name="Koren S."/>
            <person name="Bechman K.B."/>
            <person name="Herman A."/>
            <person name="Abrahante J.E."/>
            <person name="Garbe J."/>
        </authorList>
    </citation>
    <scope>NUCLEOTIDE SEQUENCE</scope>
    <source>
        <strain evidence="3">Duluth1</strain>
        <tissue evidence="3">Whole animal</tissue>
    </source>
</reference>
<evidence type="ECO:0000256" key="1">
    <source>
        <dbReference type="PROSITE-ProRule" id="PRU00042"/>
    </source>
</evidence>
<keyword evidence="4" id="KW-1185">Reference proteome</keyword>
<feature type="domain" description="C2H2-type" evidence="2">
    <location>
        <begin position="9"/>
        <end position="38"/>
    </location>
</feature>
<keyword evidence="1" id="KW-0479">Metal-binding</keyword>
<evidence type="ECO:0000313" key="4">
    <source>
        <dbReference type="Proteomes" id="UP000828390"/>
    </source>
</evidence>
<dbReference type="GO" id="GO:0008270">
    <property type="term" value="F:zinc ion binding"/>
    <property type="evidence" value="ECO:0007669"/>
    <property type="project" value="UniProtKB-KW"/>
</dbReference>
<name>A0A9D4JP22_DREPO</name>
<reference evidence="3" key="1">
    <citation type="journal article" date="2019" name="bioRxiv">
        <title>The Genome of the Zebra Mussel, Dreissena polymorpha: A Resource for Invasive Species Research.</title>
        <authorList>
            <person name="McCartney M.A."/>
            <person name="Auch B."/>
            <person name="Kono T."/>
            <person name="Mallez S."/>
            <person name="Zhang Y."/>
            <person name="Obille A."/>
            <person name="Becker A."/>
            <person name="Abrahante J.E."/>
            <person name="Garbe J."/>
            <person name="Badalamenti J.P."/>
            <person name="Herman A."/>
            <person name="Mangelson H."/>
            <person name="Liachko I."/>
            <person name="Sullivan S."/>
            <person name="Sone E.D."/>
            <person name="Koren S."/>
            <person name="Silverstein K.A.T."/>
            <person name="Beckman K.B."/>
            <person name="Gohl D.M."/>
        </authorList>
    </citation>
    <scope>NUCLEOTIDE SEQUENCE</scope>
    <source>
        <strain evidence="3">Duluth1</strain>
        <tissue evidence="3">Whole animal</tissue>
    </source>
</reference>
<dbReference type="InterPro" id="IPR013087">
    <property type="entry name" value="Znf_C2H2_type"/>
</dbReference>
<sequence length="139" mass="16079">MQLHSGSTYVCDFPGCRKTFNCKNSLQRHTRSHTDSSKVCCQCGKVFTTTNWQNTHENELHLGKASKYSFKLCAKPCQPRYALQLHLSTHSDEKYTPVKHVRSRTKPHQFFECTNAFRTTEKESMPVQHAPKRSRQEGC</sequence>
<dbReference type="SMART" id="SM00355">
    <property type="entry name" value="ZnF_C2H2"/>
    <property type="match status" value="2"/>
</dbReference>
<gene>
    <name evidence="3" type="ORF">DPMN_120964</name>
</gene>
<dbReference type="EMBL" id="JAIWYP010000005">
    <property type="protein sequence ID" value="KAH3819230.1"/>
    <property type="molecule type" value="Genomic_DNA"/>
</dbReference>
<evidence type="ECO:0000313" key="3">
    <source>
        <dbReference type="EMBL" id="KAH3819230.1"/>
    </source>
</evidence>
<evidence type="ECO:0000259" key="2">
    <source>
        <dbReference type="PROSITE" id="PS50157"/>
    </source>
</evidence>
<dbReference type="InterPro" id="IPR036236">
    <property type="entry name" value="Znf_C2H2_sf"/>
</dbReference>
<dbReference type="PROSITE" id="PS00028">
    <property type="entry name" value="ZINC_FINGER_C2H2_1"/>
    <property type="match status" value="2"/>
</dbReference>
<dbReference type="PROSITE" id="PS50157">
    <property type="entry name" value="ZINC_FINGER_C2H2_2"/>
    <property type="match status" value="2"/>
</dbReference>
<dbReference type="Proteomes" id="UP000828390">
    <property type="component" value="Unassembled WGS sequence"/>
</dbReference>
<keyword evidence="1" id="KW-0862">Zinc</keyword>
<dbReference type="SUPFAM" id="SSF57667">
    <property type="entry name" value="beta-beta-alpha zinc fingers"/>
    <property type="match status" value="1"/>
</dbReference>
<dbReference type="Gene3D" id="3.30.160.60">
    <property type="entry name" value="Classic Zinc Finger"/>
    <property type="match status" value="1"/>
</dbReference>
<proteinExistence type="predicted"/>
<keyword evidence="1" id="KW-0863">Zinc-finger</keyword>
<organism evidence="3 4">
    <name type="scientific">Dreissena polymorpha</name>
    <name type="common">Zebra mussel</name>
    <name type="synonym">Mytilus polymorpha</name>
    <dbReference type="NCBI Taxonomy" id="45954"/>
    <lineage>
        <taxon>Eukaryota</taxon>
        <taxon>Metazoa</taxon>
        <taxon>Spiralia</taxon>
        <taxon>Lophotrochozoa</taxon>
        <taxon>Mollusca</taxon>
        <taxon>Bivalvia</taxon>
        <taxon>Autobranchia</taxon>
        <taxon>Heteroconchia</taxon>
        <taxon>Euheterodonta</taxon>
        <taxon>Imparidentia</taxon>
        <taxon>Neoheterodontei</taxon>
        <taxon>Myida</taxon>
        <taxon>Dreissenoidea</taxon>
        <taxon>Dreissenidae</taxon>
        <taxon>Dreissena</taxon>
    </lineage>
</organism>
<feature type="domain" description="C2H2-type" evidence="2">
    <location>
        <begin position="38"/>
        <end position="66"/>
    </location>
</feature>